<feature type="region of interest" description="Disordered" evidence="1">
    <location>
        <begin position="1"/>
        <end position="48"/>
    </location>
</feature>
<dbReference type="Pfam" id="PF05841">
    <property type="entry name" value="Apc15p"/>
    <property type="match status" value="1"/>
</dbReference>
<evidence type="ECO:0000313" key="3">
    <source>
        <dbReference type="Proteomes" id="UP001203852"/>
    </source>
</evidence>
<feature type="compositionally biased region" description="Low complexity" evidence="1">
    <location>
        <begin position="15"/>
        <end position="26"/>
    </location>
</feature>
<feature type="region of interest" description="Disordered" evidence="1">
    <location>
        <begin position="114"/>
        <end position="245"/>
    </location>
</feature>
<comment type="caution">
    <text evidence="2">The sequence shown here is derived from an EMBL/GenBank/DDBJ whole genome shotgun (WGS) entry which is preliminary data.</text>
</comment>
<dbReference type="AlphaFoldDB" id="A0AAN6E1Y8"/>
<gene>
    <name evidence="2" type="ORF">EDD36DRAFT_432846</name>
</gene>
<keyword evidence="3" id="KW-1185">Reference proteome</keyword>
<feature type="region of interest" description="Disordered" evidence="1">
    <location>
        <begin position="397"/>
        <end position="478"/>
    </location>
</feature>
<evidence type="ECO:0000256" key="1">
    <source>
        <dbReference type="SAM" id="MobiDB-lite"/>
    </source>
</evidence>
<name>A0AAN6E1Y8_9EURO</name>
<organism evidence="2 3">
    <name type="scientific">Exophiala viscosa</name>
    <dbReference type="NCBI Taxonomy" id="2486360"/>
    <lineage>
        <taxon>Eukaryota</taxon>
        <taxon>Fungi</taxon>
        <taxon>Dikarya</taxon>
        <taxon>Ascomycota</taxon>
        <taxon>Pezizomycotina</taxon>
        <taxon>Eurotiomycetes</taxon>
        <taxon>Chaetothyriomycetidae</taxon>
        <taxon>Chaetothyriales</taxon>
        <taxon>Herpotrichiellaceae</taxon>
        <taxon>Exophiala</taxon>
    </lineage>
</organism>
<dbReference type="InterPro" id="IPR008402">
    <property type="entry name" value="APC_su15/mnd2"/>
</dbReference>
<reference evidence="2" key="1">
    <citation type="journal article" date="2022" name="bioRxiv">
        <title>Deciphering the potential niche of two novel black yeast fungi from a biological soil crust based on their genomes, phenotypes, and melanin regulation.</title>
        <authorList>
            <consortium name="DOE Joint Genome Institute"/>
            <person name="Carr E.C."/>
            <person name="Barton Q."/>
            <person name="Grambo S."/>
            <person name="Sullivan M."/>
            <person name="Renfro C.M."/>
            <person name="Kuo A."/>
            <person name="Pangilinan J."/>
            <person name="Lipzen A."/>
            <person name="Keymanesh K."/>
            <person name="Savage E."/>
            <person name="Barry K."/>
            <person name="Grigoriev I.V."/>
            <person name="Riekhof W.R."/>
            <person name="Harris S.S."/>
        </authorList>
    </citation>
    <scope>NUCLEOTIDE SEQUENCE</scope>
    <source>
        <strain evidence="2">JF 03-4F</strain>
    </source>
</reference>
<dbReference type="Proteomes" id="UP001203852">
    <property type="component" value="Unassembled WGS sequence"/>
</dbReference>
<accession>A0AAN6E1Y8</accession>
<feature type="region of interest" description="Disordered" evidence="1">
    <location>
        <begin position="537"/>
        <end position="579"/>
    </location>
</feature>
<feature type="compositionally biased region" description="Acidic residues" evidence="1">
    <location>
        <begin position="263"/>
        <end position="289"/>
    </location>
</feature>
<evidence type="ECO:0000313" key="2">
    <source>
        <dbReference type="EMBL" id="KAI1615438.1"/>
    </source>
</evidence>
<dbReference type="GO" id="GO:0031145">
    <property type="term" value="P:anaphase-promoting complex-dependent catabolic process"/>
    <property type="evidence" value="ECO:0007669"/>
    <property type="project" value="InterPro"/>
</dbReference>
<dbReference type="GO" id="GO:0005680">
    <property type="term" value="C:anaphase-promoting complex"/>
    <property type="evidence" value="ECO:0007669"/>
    <property type="project" value="InterPro"/>
</dbReference>
<feature type="compositionally biased region" description="Polar residues" evidence="1">
    <location>
        <begin position="547"/>
        <end position="560"/>
    </location>
</feature>
<sequence length="579" mass="62388">MLLTTSLPLFPPPASSLLPPLTQPTPDHTSNQPHQHQSRRNKQHASALHRTTTLAVLSSDERTIVQRKMAIAMYGYSWLKPAGCPKTMLGRREEEVEREEVERQLREVELQERLQQEAEEQERLAQQTETGEPEGDRDLDEDIPDADAGEEEGDLDEDDEEEEEVSDGDDGLGGDLDDEIPDADDQDDDEVMSPAGDDTGTNWTYDTRREPDSDEEGGASARRYPGRQGRHAHIAGVRIPVPGSEYDYDEREAEDLANAMLDEDEIFEQDDDAAGGERDLDDDVPDAAESDQAWEHTDTELEESEMDISILPVPGQARSSIGHGGRLQPQIAGGPRRASGPRNSEAGWGFNVSPQVPPRAGHSHRPTPEMGHPAPRAAVSGNRHHRQLRAPYFHTPAMLDSPMDAETQGTGASDDDGDIDADPFASSGAGPRPIPRPHPHGLSMLASATEEVSHDRTGRTGAGTTAVNVSGSPSPSRATAARAWLDGAAAAVGGSARRTLFGRSARRGAAGAVITDTSSGGLFTPPSTSTAAVVTAESGVEGEWETPVNNASQDPGQTQAHQRRRSGRFLGSRRRADMG</sequence>
<feature type="compositionally biased region" description="Low complexity" evidence="1">
    <location>
        <begin position="462"/>
        <end position="478"/>
    </location>
</feature>
<feature type="compositionally biased region" description="Acidic residues" evidence="1">
    <location>
        <begin position="131"/>
        <end position="191"/>
    </location>
</feature>
<feature type="compositionally biased region" description="Basic residues" evidence="1">
    <location>
        <begin position="224"/>
        <end position="233"/>
    </location>
</feature>
<protein>
    <submittedName>
        <fullName evidence="2">Apc15p protein-domain-containing protein</fullName>
    </submittedName>
</protein>
<dbReference type="EMBL" id="MU404352">
    <property type="protein sequence ID" value="KAI1615438.1"/>
    <property type="molecule type" value="Genomic_DNA"/>
</dbReference>
<proteinExistence type="predicted"/>
<feature type="compositionally biased region" description="Basic residues" evidence="1">
    <location>
        <begin position="561"/>
        <end position="573"/>
    </location>
</feature>
<feature type="region of interest" description="Disordered" evidence="1">
    <location>
        <begin position="263"/>
        <end position="384"/>
    </location>
</feature>